<dbReference type="GO" id="GO:0003677">
    <property type="term" value="F:DNA binding"/>
    <property type="evidence" value="ECO:0007669"/>
    <property type="project" value="UniProtKB-KW"/>
</dbReference>
<dbReference type="Gene3D" id="1.10.10.10">
    <property type="entry name" value="Winged helix-like DNA-binding domain superfamily/Winged helix DNA-binding domain"/>
    <property type="match status" value="1"/>
</dbReference>
<dbReference type="GO" id="GO:0003700">
    <property type="term" value="F:DNA-binding transcription factor activity"/>
    <property type="evidence" value="ECO:0007669"/>
    <property type="project" value="InterPro"/>
</dbReference>
<evidence type="ECO:0000256" key="2">
    <source>
        <dbReference type="ARBA" id="ARBA00023125"/>
    </source>
</evidence>
<keyword evidence="1" id="KW-0805">Transcription regulation</keyword>
<evidence type="ECO:0000259" key="5">
    <source>
        <dbReference type="PROSITE" id="PS50949"/>
    </source>
</evidence>
<name>A0AAE4UV52_9NOCA</name>
<comment type="caution">
    <text evidence="6">The sequence shown here is derived from an EMBL/GenBank/DDBJ whole genome shotgun (WGS) entry which is preliminary data.</text>
</comment>
<evidence type="ECO:0000313" key="6">
    <source>
        <dbReference type="EMBL" id="MDV7263501.1"/>
    </source>
</evidence>
<proteinExistence type="predicted"/>
<dbReference type="PANTHER" id="PTHR43537:SF5">
    <property type="entry name" value="UXU OPERON TRANSCRIPTIONAL REGULATOR"/>
    <property type="match status" value="1"/>
</dbReference>
<evidence type="ECO:0000256" key="3">
    <source>
        <dbReference type="ARBA" id="ARBA00023163"/>
    </source>
</evidence>
<evidence type="ECO:0000256" key="1">
    <source>
        <dbReference type="ARBA" id="ARBA00023015"/>
    </source>
</evidence>
<gene>
    <name evidence="6" type="ORF">R4315_02860</name>
</gene>
<dbReference type="Proteomes" id="UP001185863">
    <property type="component" value="Unassembled WGS sequence"/>
</dbReference>
<evidence type="ECO:0000256" key="4">
    <source>
        <dbReference type="SAM" id="MobiDB-lite"/>
    </source>
</evidence>
<dbReference type="CDD" id="cd07377">
    <property type="entry name" value="WHTH_GntR"/>
    <property type="match status" value="1"/>
</dbReference>
<sequence>MTTFKPATRGLLYETVAEQLREAILDGHYRPGDRLPTEGELTQEFQVSRAVIRQATMSLEGEGLVDVQVGAGGGTYVLDGGIEAVLRAFENLFRHRGFSPEHYLAAKAVLEPALCAAVVVAATPADERRLEDILSDDWSKPAPRPSTRSTSCSPT</sequence>
<dbReference type="InterPro" id="IPR036388">
    <property type="entry name" value="WH-like_DNA-bd_sf"/>
</dbReference>
<dbReference type="Pfam" id="PF00392">
    <property type="entry name" value="GntR"/>
    <property type="match status" value="1"/>
</dbReference>
<dbReference type="EMBL" id="JAWLUP010000003">
    <property type="protein sequence ID" value="MDV7263501.1"/>
    <property type="molecule type" value="Genomic_DNA"/>
</dbReference>
<dbReference type="PROSITE" id="PS50949">
    <property type="entry name" value="HTH_GNTR"/>
    <property type="match status" value="1"/>
</dbReference>
<dbReference type="SUPFAM" id="SSF46785">
    <property type="entry name" value="Winged helix' DNA-binding domain"/>
    <property type="match status" value="1"/>
</dbReference>
<feature type="compositionally biased region" description="Low complexity" evidence="4">
    <location>
        <begin position="145"/>
        <end position="155"/>
    </location>
</feature>
<protein>
    <submittedName>
        <fullName evidence="6">GntR family transcriptional regulator</fullName>
    </submittedName>
</protein>
<feature type="region of interest" description="Disordered" evidence="4">
    <location>
        <begin position="133"/>
        <end position="155"/>
    </location>
</feature>
<dbReference type="RefSeq" id="WP_317746263.1">
    <property type="nucleotide sequence ID" value="NZ_JAWLUP010000003.1"/>
</dbReference>
<keyword evidence="2" id="KW-0238">DNA-binding</keyword>
<dbReference type="PANTHER" id="PTHR43537">
    <property type="entry name" value="TRANSCRIPTIONAL REGULATOR, GNTR FAMILY"/>
    <property type="match status" value="1"/>
</dbReference>
<feature type="domain" description="HTH gntR-type" evidence="5">
    <location>
        <begin position="10"/>
        <end position="80"/>
    </location>
</feature>
<dbReference type="InterPro" id="IPR036390">
    <property type="entry name" value="WH_DNA-bd_sf"/>
</dbReference>
<dbReference type="SMART" id="SM00345">
    <property type="entry name" value="HTH_GNTR"/>
    <property type="match status" value="1"/>
</dbReference>
<accession>A0AAE4UV52</accession>
<reference evidence="6" key="1">
    <citation type="submission" date="2023-10" db="EMBL/GenBank/DDBJ databases">
        <title>Development of a sustainable strategy for remediation of hydrocarbon-contaminated territories based on the waste exchange concept.</title>
        <authorList>
            <person name="Krivoruchko A."/>
        </authorList>
    </citation>
    <scope>NUCLEOTIDE SEQUENCE</scope>
    <source>
        <strain evidence="6">IEGM 68</strain>
    </source>
</reference>
<organism evidence="6 7">
    <name type="scientific">Rhodococcus oxybenzonivorans</name>
    <dbReference type="NCBI Taxonomy" id="1990687"/>
    <lineage>
        <taxon>Bacteria</taxon>
        <taxon>Bacillati</taxon>
        <taxon>Actinomycetota</taxon>
        <taxon>Actinomycetes</taxon>
        <taxon>Mycobacteriales</taxon>
        <taxon>Nocardiaceae</taxon>
        <taxon>Rhodococcus</taxon>
    </lineage>
</organism>
<evidence type="ECO:0000313" key="7">
    <source>
        <dbReference type="Proteomes" id="UP001185863"/>
    </source>
</evidence>
<dbReference type="PRINTS" id="PR00035">
    <property type="entry name" value="HTHGNTR"/>
</dbReference>
<dbReference type="AlphaFoldDB" id="A0AAE4UV52"/>
<dbReference type="InterPro" id="IPR000524">
    <property type="entry name" value="Tscrpt_reg_HTH_GntR"/>
</dbReference>
<keyword evidence="3" id="KW-0804">Transcription</keyword>